<name>A0A940IDI1_9FIRM</name>
<dbReference type="InterPro" id="IPR007138">
    <property type="entry name" value="ABM_dom"/>
</dbReference>
<dbReference type="Pfam" id="PF03992">
    <property type="entry name" value="ABM"/>
    <property type="match status" value="1"/>
</dbReference>
<feature type="domain" description="ABM" evidence="1">
    <location>
        <begin position="3"/>
        <end position="94"/>
    </location>
</feature>
<accession>A0A940IDI1</accession>
<proteinExistence type="predicted"/>
<evidence type="ECO:0000313" key="3">
    <source>
        <dbReference type="Proteomes" id="UP000727857"/>
    </source>
</evidence>
<keyword evidence="2" id="KW-0503">Monooxygenase</keyword>
<dbReference type="AlphaFoldDB" id="A0A940IDI1"/>
<dbReference type="Proteomes" id="UP000727857">
    <property type="component" value="Unassembled WGS sequence"/>
</dbReference>
<evidence type="ECO:0000313" key="2">
    <source>
        <dbReference type="EMBL" id="MBO8424227.1"/>
    </source>
</evidence>
<dbReference type="EMBL" id="JADINF010000110">
    <property type="protein sequence ID" value="MBO8424227.1"/>
    <property type="molecule type" value="Genomic_DNA"/>
</dbReference>
<reference evidence="2" key="1">
    <citation type="submission" date="2020-10" db="EMBL/GenBank/DDBJ databases">
        <authorList>
            <person name="Gilroy R."/>
        </authorList>
    </citation>
    <scope>NUCLEOTIDE SEQUENCE</scope>
    <source>
        <strain evidence="2">517</strain>
    </source>
</reference>
<keyword evidence="2" id="KW-0560">Oxidoreductase</keyword>
<comment type="caution">
    <text evidence="2">The sequence shown here is derived from an EMBL/GenBank/DDBJ whole genome shotgun (WGS) entry which is preliminary data.</text>
</comment>
<dbReference type="InterPro" id="IPR011008">
    <property type="entry name" value="Dimeric_a/b-barrel"/>
</dbReference>
<dbReference type="PROSITE" id="PS51725">
    <property type="entry name" value="ABM"/>
    <property type="match status" value="1"/>
</dbReference>
<protein>
    <submittedName>
        <fullName evidence="2">Antibiotic biosynthesis monooxygenase</fullName>
    </submittedName>
</protein>
<organism evidence="2 3">
    <name type="scientific">Candidatus Stercoripulliclostridium pullicola</name>
    <dbReference type="NCBI Taxonomy" id="2840953"/>
    <lineage>
        <taxon>Bacteria</taxon>
        <taxon>Bacillati</taxon>
        <taxon>Bacillota</taxon>
        <taxon>Clostridia</taxon>
        <taxon>Eubacteriales</taxon>
        <taxon>Candidatus Stercoripulliclostridium</taxon>
    </lineage>
</organism>
<dbReference type="GO" id="GO:0004497">
    <property type="term" value="F:monooxygenase activity"/>
    <property type="evidence" value="ECO:0007669"/>
    <property type="project" value="UniProtKB-KW"/>
</dbReference>
<reference evidence="2" key="2">
    <citation type="journal article" date="2021" name="PeerJ">
        <title>Extensive microbial diversity within the chicken gut microbiome revealed by metagenomics and culture.</title>
        <authorList>
            <person name="Gilroy R."/>
            <person name="Ravi A."/>
            <person name="Getino M."/>
            <person name="Pursley I."/>
            <person name="Horton D.L."/>
            <person name="Alikhan N.F."/>
            <person name="Baker D."/>
            <person name="Gharbi K."/>
            <person name="Hall N."/>
            <person name="Watson M."/>
            <person name="Adriaenssens E.M."/>
            <person name="Foster-Nyarko E."/>
            <person name="Jarju S."/>
            <person name="Secka A."/>
            <person name="Antonio M."/>
            <person name="Oren A."/>
            <person name="Chaudhuri R.R."/>
            <person name="La Ragione R."/>
            <person name="Hildebrand F."/>
            <person name="Pallen M.J."/>
        </authorList>
    </citation>
    <scope>NUCLEOTIDE SEQUENCE</scope>
    <source>
        <strain evidence="2">517</strain>
    </source>
</reference>
<sequence length="110" mass="12732">MSVIVNIYYRGKNGAARAFAEEMTASGTVDRIRAEEGNERYEYFFPMSDPETVLLIDRWHDEAAIDAHHASPMMSVIARLREKYDLRMTVEKFVEAPDTDAEKDARFIRK</sequence>
<dbReference type="SUPFAM" id="SSF54909">
    <property type="entry name" value="Dimeric alpha+beta barrel"/>
    <property type="match status" value="1"/>
</dbReference>
<dbReference type="Gene3D" id="3.30.70.100">
    <property type="match status" value="1"/>
</dbReference>
<gene>
    <name evidence="2" type="ORF">IAB16_04345</name>
</gene>
<evidence type="ECO:0000259" key="1">
    <source>
        <dbReference type="PROSITE" id="PS51725"/>
    </source>
</evidence>